<dbReference type="InterPro" id="IPR011004">
    <property type="entry name" value="Trimer_LpxA-like_sf"/>
</dbReference>
<proteinExistence type="predicted"/>
<dbReference type="SUPFAM" id="SSF51161">
    <property type="entry name" value="Trimeric LpxA-like enzymes"/>
    <property type="match status" value="1"/>
</dbReference>
<keyword evidence="2" id="KW-0441">Lipid A biosynthesis</keyword>
<dbReference type="GO" id="GO:0008780">
    <property type="term" value="F:acyl-[acyl-carrier-protein]-UDP-N-acetylglucosamine O-acyltransferase activity"/>
    <property type="evidence" value="ECO:0007669"/>
    <property type="project" value="UniProtKB-EC"/>
</dbReference>
<dbReference type="PANTHER" id="PTHR43480">
    <property type="entry name" value="ACYL-[ACYL-CARRIER-PROTEIN]--UDP-N-ACETYLGLUCOSAMINE O-ACYLTRANSFERASE"/>
    <property type="match status" value="1"/>
</dbReference>
<gene>
    <name evidence="7" type="ORF">C7Y71_000635</name>
</gene>
<feature type="domain" description="UDP N-acetylglucosamine O-acyltransferase C-terminal" evidence="6">
    <location>
        <begin position="174"/>
        <end position="255"/>
    </location>
</feature>
<evidence type="ECO:0000256" key="3">
    <source>
        <dbReference type="ARBA" id="ARBA00022679"/>
    </source>
</evidence>
<accession>A0A5P8E3T3</accession>
<dbReference type="InterPro" id="IPR037157">
    <property type="entry name" value="Acetyltransf_C_sf"/>
</dbReference>
<name>A0A5P8E3T3_9BACT</name>
<dbReference type="GO" id="GO:0016020">
    <property type="term" value="C:membrane"/>
    <property type="evidence" value="ECO:0007669"/>
    <property type="project" value="GOC"/>
</dbReference>
<keyword evidence="8" id="KW-1185">Reference proteome</keyword>
<sequence>MISPKAIIEDGAKIGANVDIYPFAYVQKDVVIGDGCVIYPQASILNGTRLGENNQVFQNAVIGAMPQSFHFKKGDPVRVTIGNNNIIRENCVIAGGYEAEKGTSIGNDNCLMDRVHLCHDSQIKNRCVLGINTILSSRVEIDSNTILSNSTICQVAVKIGRYSLIQSGCRVQKDIHPYIIIGGNPASYRGVNETILQRTGSDERIIRHIGNAYRLVYLGNFSLEDAILQIKDQIPPSEEIDYITNFIENSSTGIVRNIEE</sequence>
<evidence type="ECO:0000256" key="5">
    <source>
        <dbReference type="ARBA" id="ARBA00023315"/>
    </source>
</evidence>
<dbReference type="EC" id="2.3.1.129" evidence="7"/>
<dbReference type="PANTHER" id="PTHR43480:SF1">
    <property type="entry name" value="ACYL-[ACYL-CARRIER-PROTEIN]--UDP-N-ACETYLGLUCOSAMINE O-ACYLTRANSFERASE, MITOCHONDRIAL-RELATED"/>
    <property type="match status" value="1"/>
</dbReference>
<protein>
    <submittedName>
        <fullName evidence="7">Acyl-ACP--UDP-N-acetylglucosamine O-acyltransferase</fullName>
        <ecNumber evidence="7">2.3.1.129</ecNumber>
    </submittedName>
</protein>
<evidence type="ECO:0000313" key="8">
    <source>
        <dbReference type="Proteomes" id="UP000249375"/>
    </source>
</evidence>
<evidence type="ECO:0000259" key="6">
    <source>
        <dbReference type="Pfam" id="PF13720"/>
    </source>
</evidence>
<dbReference type="Gene3D" id="2.160.10.10">
    <property type="entry name" value="Hexapeptide repeat proteins"/>
    <property type="match status" value="1"/>
</dbReference>
<dbReference type="Proteomes" id="UP000249375">
    <property type="component" value="Chromosome"/>
</dbReference>
<reference evidence="7 8" key="1">
    <citation type="submission" date="2018-11" db="EMBL/GenBank/DDBJ databases">
        <authorList>
            <person name="Na S.W."/>
            <person name="Baik M."/>
        </authorList>
    </citation>
    <scope>NUCLEOTIDE SEQUENCE [LARGE SCALE GENOMIC DNA]</scope>
    <source>
        <strain evidence="7 8">E39</strain>
    </source>
</reference>
<keyword evidence="4" id="KW-0443">Lipid metabolism</keyword>
<keyword evidence="3 7" id="KW-0808">Transferase</keyword>
<keyword evidence="1" id="KW-0444">Lipid biosynthesis</keyword>
<dbReference type="EMBL" id="CP033459">
    <property type="protein sequence ID" value="QFQ11653.1"/>
    <property type="molecule type" value="Genomic_DNA"/>
</dbReference>
<dbReference type="Gene3D" id="1.20.1180.10">
    <property type="entry name" value="Udp N-acetylglucosamine O-acyltransferase, C-terminal domain"/>
    <property type="match status" value="1"/>
</dbReference>
<dbReference type="InterPro" id="IPR029098">
    <property type="entry name" value="Acetyltransf_C"/>
</dbReference>
<evidence type="ECO:0000313" key="7">
    <source>
        <dbReference type="EMBL" id="QFQ11653.1"/>
    </source>
</evidence>
<dbReference type="OrthoDB" id="9807278at2"/>
<evidence type="ECO:0000256" key="4">
    <source>
        <dbReference type="ARBA" id="ARBA00023098"/>
    </source>
</evidence>
<keyword evidence="5 7" id="KW-0012">Acyltransferase</keyword>
<organism evidence="7 8">
    <name type="scientific">Pseudoprevotella muciniphila</name>
    <dbReference type="NCBI Taxonomy" id="2133944"/>
    <lineage>
        <taxon>Bacteria</taxon>
        <taxon>Pseudomonadati</taxon>
        <taxon>Bacteroidota</taxon>
        <taxon>Bacteroidia</taxon>
        <taxon>Bacteroidales</taxon>
        <taxon>Prevotellaceae</taxon>
        <taxon>Pseudoprevotella</taxon>
    </lineage>
</organism>
<dbReference type="AlphaFoldDB" id="A0A5P8E3T3"/>
<evidence type="ECO:0000256" key="2">
    <source>
        <dbReference type="ARBA" id="ARBA00022556"/>
    </source>
</evidence>
<dbReference type="GO" id="GO:0009245">
    <property type="term" value="P:lipid A biosynthetic process"/>
    <property type="evidence" value="ECO:0007669"/>
    <property type="project" value="UniProtKB-KW"/>
</dbReference>
<dbReference type="KEGG" id="alq:C7Y71_000635"/>
<dbReference type="NCBIfam" id="NF003657">
    <property type="entry name" value="PRK05289.1"/>
    <property type="match status" value="1"/>
</dbReference>
<dbReference type="RefSeq" id="WP_111898716.1">
    <property type="nucleotide sequence ID" value="NZ_CP033459.1"/>
</dbReference>
<dbReference type="InterPro" id="IPR010137">
    <property type="entry name" value="Lipid_A_LpxA"/>
</dbReference>
<dbReference type="Pfam" id="PF13720">
    <property type="entry name" value="Acetyltransf_11"/>
    <property type="match status" value="1"/>
</dbReference>
<evidence type="ECO:0000256" key="1">
    <source>
        <dbReference type="ARBA" id="ARBA00022516"/>
    </source>
</evidence>
<dbReference type="PIRSF" id="PIRSF000456">
    <property type="entry name" value="UDP-GlcNAc_acltr"/>
    <property type="match status" value="1"/>
</dbReference>